<protein>
    <submittedName>
        <fullName evidence="2">Pimeloyl-ACP methyl ester carboxylesterase</fullName>
    </submittedName>
</protein>
<dbReference type="EMBL" id="FRBW01000001">
    <property type="protein sequence ID" value="SHL70095.1"/>
    <property type="molecule type" value="Genomic_DNA"/>
</dbReference>
<name>A0A1M7CSB2_9HYPH</name>
<proteinExistence type="predicted"/>
<dbReference type="RefSeq" id="WP_073010171.1">
    <property type="nucleotide sequence ID" value="NZ_FRBW01000001.1"/>
</dbReference>
<accession>A0A1M7CSB2</accession>
<keyword evidence="3" id="KW-1185">Reference proteome</keyword>
<dbReference type="AlphaFoldDB" id="A0A1M7CSB2"/>
<organism evidence="2 3">
    <name type="scientific">Roseibium suaedae</name>
    <dbReference type="NCBI Taxonomy" id="735517"/>
    <lineage>
        <taxon>Bacteria</taxon>
        <taxon>Pseudomonadati</taxon>
        <taxon>Pseudomonadota</taxon>
        <taxon>Alphaproteobacteria</taxon>
        <taxon>Hyphomicrobiales</taxon>
        <taxon>Stappiaceae</taxon>
        <taxon>Roseibium</taxon>
    </lineage>
</organism>
<dbReference type="PANTHER" id="PTHR43194:SF2">
    <property type="entry name" value="PEROXISOMAL MEMBRANE PROTEIN LPX1"/>
    <property type="match status" value="1"/>
</dbReference>
<evidence type="ECO:0000259" key="1">
    <source>
        <dbReference type="Pfam" id="PF00561"/>
    </source>
</evidence>
<evidence type="ECO:0000313" key="2">
    <source>
        <dbReference type="EMBL" id="SHL70095.1"/>
    </source>
</evidence>
<dbReference type="InterPro" id="IPR050228">
    <property type="entry name" value="Carboxylesterase_BioH"/>
</dbReference>
<evidence type="ECO:0000313" key="3">
    <source>
        <dbReference type="Proteomes" id="UP000186002"/>
    </source>
</evidence>
<feature type="domain" description="AB hydrolase-1" evidence="1">
    <location>
        <begin position="60"/>
        <end position="301"/>
    </location>
</feature>
<dbReference type="OrthoDB" id="9791366at2"/>
<dbReference type="Pfam" id="PF00561">
    <property type="entry name" value="Abhydrolase_1"/>
    <property type="match status" value="1"/>
</dbReference>
<dbReference type="PANTHER" id="PTHR43194">
    <property type="entry name" value="HYDROLASE ALPHA/BETA FOLD FAMILY"/>
    <property type="match status" value="1"/>
</dbReference>
<dbReference type="Gene3D" id="3.40.50.1820">
    <property type="entry name" value="alpha/beta hydrolase"/>
    <property type="match status" value="1"/>
</dbReference>
<dbReference type="InterPro" id="IPR029058">
    <property type="entry name" value="AB_hydrolase_fold"/>
</dbReference>
<dbReference type="Proteomes" id="UP000186002">
    <property type="component" value="Unassembled WGS sequence"/>
</dbReference>
<sequence>MSVSHASLTTDSLALDVSRFAWTGSGGLLLSGTRWTAKTSASGQISGQLDDLWERAAKLPLLCLPGLSRNTRDFDAIARAMAAKGHPVIALDYRGRGSSSWTSDWQSYSIPVEAEDIAAAIKHLGLERFAVLGTSRGGLHAMAMAATYGPEQMAGMILNDIGPVIEFDGLKRISGSVGSKMTYDSLASLASSLKSGLKGQFPDLDSAGWEQLAMQLASLSEAGVTLNYDPNLGKTLEGWDKGGAFPDLWPLFEASSRIPVLVIRGALSDILSAETAQTMCLRHPDTKCLEVSGEGHAPLLWDQQTQNAIGDFLERLI</sequence>
<dbReference type="InterPro" id="IPR000073">
    <property type="entry name" value="AB_hydrolase_1"/>
</dbReference>
<dbReference type="SUPFAM" id="SSF53474">
    <property type="entry name" value="alpha/beta-Hydrolases"/>
    <property type="match status" value="1"/>
</dbReference>
<reference evidence="2 3" key="1">
    <citation type="submission" date="2016-11" db="EMBL/GenBank/DDBJ databases">
        <authorList>
            <person name="Jaros S."/>
            <person name="Januszkiewicz K."/>
            <person name="Wedrychowicz H."/>
        </authorList>
    </citation>
    <scope>NUCLEOTIDE SEQUENCE [LARGE SCALE GENOMIC DNA]</scope>
    <source>
        <strain evidence="2 3">DSM 22153</strain>
    </source>
</reference>
<gene>
    <name evidence="2" type="ORF">SAMN05444272_1259</name>
</gene>
<dbReference type="STRING" id="735517.SAMN05444272_1259"/>